<dbReference type="InterPro" id="IPR004604">
    <property type="entry name" value="DNA_recomb/repair_RecN"/>
</dbReference>
<dbReference type="GO" id="GO:0005524">
    <property type="term" value="F:ATP binding"/>
    <property type="evidence" value="ECO:0007669"/>
    <property type="project" value="UniProtKB-KW"/>
</dbReference>
<feature type="coiled-coil region" evidence="10">
    <location>
        <begin position="329"/>
        <end position="363"/>
    </location>
</feature>
<dbReference type="EMBL" id="JMIR01000013">
    <property type="protein sequence ID" value="KEO83279.1"/>
    <property type="molecule type" value="Genomic_DNA"/>
</dbReference>
<evidence type="ECO:0000256" key="7">
    <source>
        <dbReference type="ARBA" id="ARBA00023204"/>
    </source>
</evidence>
<protein>
    <recommendedName>
        <fullName evidence="3 9">DNA repair protein RecN</fullName>
    </recommendedName>
    <alternativeName>
        <fullName evidence="8 9">Recombination protein N</fullName>
    </alternativeName>
</protein>
<dbReference type="eggNOG" id="COG0497">
    <property type="taxonomic scope" value="Bacteria"/>
</dbReference>
<dbReference type="STRING" id="1157490.EL26_11355"/>
<evidence type="ECO:0000256" key="10">
    <source>
        <dbReference type="SAM" id="Coils"/>
    </source>
</evidence>
<evidence type="ECO:0000256" key="5">
    <source>
        <dbReference type="ARBA" id="ARBA00022763"/>
    </source>
</evidence>
<evidence type="ECO:0000256" key="9">
    <source>
        <dbReference type="PIRNR" id="PIRNR003128"/>
    </source>
</evidence>
<comment type="similarity">
    <text evidence="2 9">Belongs to the RecN family.</text>
</comment>
<dbReference type="Gene3D" id="3.40.50.300">
    <property type="entry name" value="P-loop containing nucleotide triphosphate hydrolases"/>
    <property type="match status" value="2"/>
</dbReference>
<evidence type="ECO:0000313" key="13">
    <source>
        <dbReference type="Proteomes" id="UP000027931"/>
    </source>
</evidence>
<dbReference type="Pfam" id="PF02463">
    <property type="entry name" value="SMC_N"/>
    <property type="match status" value="1"/>
</dbReference>
<name>A0A074LQ96_9BACL</name>
<dbReference type="InterPro" id="IPR003395">
    <property type="entry name" value="RecF/RecN/SMC_N"/>
</dbReference>
<keyword evidence="13" id="KW-1185">Reference proteome</keyword>
<dbReference type="GO" id="GO:0006310">
    <property type="term" value="P:DNA recombination"/>
    <property type="evidence" value="ECO:0007669"/>
    <property type="project" value="InterPro"/>
</dbReference>
<keyword evidence="6" id="KW-0067">ATP-binding</keyword>
<evidence type="ECO:0000256" key="1">
    <source>
        <dbReference type="ARBA" id="ARBA00003618"/>
    </source>
</evidence>
<evidence type="ECO:0000256" key="3">
    <source>
        <dbReference type="ARBA" id="ARBA00021315"/>
    </source>
</evidence>
<comment type="caution">
    <text evidence="12">The sequence shown here is derived from an EMBL/GenBank/DDBJ whole genome shotgun (WGS) entry which is preliminary data.</text>
</comment>
<feature type="domain" description="RecF/RecN/SMC N-terminal" evidence="11">
    <location>
        <begin position="2"/>
        <end position="524"/>
    </location>
</feature>
<dbReference type="GO" id="GO:0009432">
    <property type="term" value="P:SOS response"/>
    <property type="evidence" value="ECO:0007669"/>
    <property type="project" value="TreeGrafter"/>
</dbReference>
<gene>
    <name evidence="12" type="ORF">EL26_11355</name>
</gene>
<evidence type="ECO:0000256" key="4">
    <source>
        <dbReference type="ARBA" id="ARBA00022741"/>
    </source>
</evidence>
<dbReference type="InterPro" id="IPR027417">
    <property type="entry name" value="P-loop_NTPase"/>
</dbReference>
<dbReference type="AlphaFoldDB" id="A0A074LQ96"/>
<accession>A0A074LQ96</accession>
<dbReference type="GO" id="GO:0006281">
    <property type="term" value="P:DNA repair"/>
    <property type="evidence" value="ECO:0007669"/>
    <property type="project" value="UniProtKB-KW"/>
</dbReference>
<dbReference type="CDD" id="cd03241">
    <property type="entry name" value="ABC_RecN"/>
    <property type="match status" value="2"/>
</dbReference>
<keyword evidence="4" id="KW-0547">Nucleotide-binding</keyword>
<organism evidence="12 13">
    <name type="scientific">Tumebacillus flagellatus</name>
    <dbReference type="NCBI Taxonomy" id="1157490"/>
    <lineage>
        <taxon>Bacteria</taxon>
        <taxon>Bacillati</taxon>
        <taxon>Bacillota</taxon>
        <taxon>Bacilli</taxon>
        <taxon>Bacillales</taxon>
        <taxon>Alicyclobacillaceae</taxon>
        <taxon>Tumebacillus</taxon>
    </lineage>
</organism>
<sequence>MLMELTVRNFALIEEVHLSLESGLNILTGETGAGKSILLDAMSLILGGRASSDSVRQGAAKATIEALFAVPASKEFLELCEEYGIDLDEENESVLISRELSAAGKNVCRVNGRMVTVQMLRRFGQYLMSMHGQHEHQTLTDPHEQLALIDAFGGDKLLELRAAVAESFQKYHDARRKLREAQVGEQERIQRLDIAQFQLSEIQEAKLRPGEDADLEEERKKLAHAEKLFAAANASYERLYTGAGRNTSALDQLNQTIVDLEGAARYDESLVATLELIKTALVHVEEAAHNLRDYRDEVEFNPDKLSQLDDRLNVLRRLRKKYGDTVEEILAYRDKLAADLEALENHEENLERLSRELDRAGKVLAKNAVALSKARRGASERLAKAVMGELSELMMPNTQFAISFTQIQEEDGLPIGERRVHVSEAGIDRVEFLFSPNVGESLRPLAKIASGGELSRTMLALKTLLADADDVGTLIFDEVDTGISGRAAQAVAEKLSVVSAKRQVICVTHLAQVSSMADTHYLIEKSLEDGRTRTRVYPLDDEQRVQEVARMISGTELTPTTLRHASEMLERARQFKR</sequence>
<keyword evidence="10" id="KW-0175">Coiled coil</keyword>
<dbReference type="SUPFAM" id="SSF52540">
    <property type="entry name" value="P-loop containing nucleoside triphosphate hydrolases"/>
    <property type="match status" value="2"/>
</dbReference>
<evidence type="ECO:0000256" key="2">
    <source>
        <dbReference type="ARBA" id="ARBA00009441"/>
    </source>
</evidence>
<reference evidence="12 13" key="1">
    <citation type="journal article" date="2013" name="Int. J. Syst. Evol. Microbiol.">
        <title>Tumebacillus flagellatus sp. nov., an alpha-amylase/pullulanase-producing bacterium isolated from cassava wastewater.</title>
        <authorList>
            <person name="Wang Q."/>
            <person name="Xie N."/>
            <person name="Qin Y."/>
            <person name="Shen N."/>
            <person name="Zhu J."/>
            <person name="Mi H."/>
            <person name="Huang R."/>
        </authorList>
    </citation>
    <scope>NUCLEOTIDE SEQUENCE [LARGE SCALE GENOMIC DNA]</scope>
    <source>
        <strain evidence="12 13">GST4</strain>
    </source>
</reference>
<dbReference type="PIRSF" id="PIRSF003128">
    <property type="entry name" value="RecN"/>
    <property type="match status" value="1"/>
</dbReference>
<dbReference type="PANTHER" id="PTHR11059:SF0">
    <property type="entry name" value="DNA REPAIR PROTEIN RECN"/>
    <property type="match status" value="1"/>
</dbReference>
<dbReference type="GO" id="GO:0043590">
    <property type="term" value="C:bacterial nucleoid"/>
    <property type="evidence" value="ECO:0007669"/>
    <property type="project" value="TreeGrafter"/>
</dbReference>
<dbReference type="Proteomes" id="UP000027931">
    <property type="component" value="Unassembled WGS sequence"/>
</dbReference>
<comment type="function">
    <text evidence="1 9">May be involved in recombinational repair of damaged DNA.</text>
</comment>
<dbReference type="NCBIfam" id="TIGR00634">
    <property type="entry name" value="recN"/>
    <property type="match status" value="1"/>
</dbReference>
<keyword evidence="5 9" id="KW-0227">DNA damage</keyword>
<dbReference type="FunFam" id="3.40.50.300:FF:000356">
    <property type="entry name" value="DNA repair protein RecN"/>
    <property type="match status" value="1"/>
</dbReference>
<dbReference type="PANTHER" id="PTHR11059">
    <property type="entry name" value="DNA REPAIR PROTEIN RECN"/>
    <property type="match status" value="1"/>
</dbReference>
<dbReference type="OrthoDB" id="9806954at2"/>
<evidence type="ECO:0000313" key="12">
    <source>
        <dbReference type="EMBL" id="KEO83279.1"/>
    </source>
</evidence>
<evidence type="ECO:0000259" key="11">
    <source>
        <dbReference type="Pfam" id="PF02463"/>
    </source>
</evidence>
<proteinExistence type="inferred from homology"/>
<dbReference type="FunFam" id="3.40.50.300:FF:000319">
    <property type="entry name" value="DNA repair protein RecN"/>
    <property type="match status" value="1"/>
</dbReference>
<evidence type="ECO:0000256" key="8">
    <source>
        <dbReference type="ARBA" id="ARBA00033408"/>
    </source>
</evidence>
<evidence type="ECO:0000256" key="6">
    <source>
        <dbReference type="ARBA" id="ARBA00022840"/>
    </source>
</evidence>
<keyword evidence="7 9" id="KW-0234">DNA repair</keyword>
<dbReference type="RefSeq" id="WP_038088053.1">
    <property type="nucleotide sequence ID" value="NZ_JMIR01000013.1"/>
</dbReference>